<sequence>MSDLQGQMRPHDSDLSKMRDPRHSIQGPRSSNFDPDHRLVLLSPGAVDQTGETESWK</sequence>
<protein>
    <submittedName>
        <fullName evidence="2">Uncharacterized protein</fullName>
    </submittedName>
</protein>
<evidence type="ECO:0000313" key="2">
    <source>
        <dbReference type="EMBL" id="KMU88155.1"/>
    </source>
</evidence>
<dbReference type="VEuPathDB" id="FungiDB:CIHG_05326"/>
<name>A0A0J8RSI5_COCIT</name>
<reference evidence="3" key="1">
    <citation type="journal article" date="2010" name="Genome Res.">
        <title>Population genomic sequencing of Coccidioides fungi reveals recent hybridization and transposon control.</title>
        <authorList>
            <person name="Neafsey D.E."/>
            <person name="Barker B.M."/>
            <person name="Sharpton T.J."/>
            <person name="Stajich J.E."/>
            <person name="Park D.J."/>
            <person name="Whiston E."/>
            <person name="Hung C.-Y."/>
            <person name="McMahan C."/>
            <person name="White J."/>
            <person name="Sykes S."/>
            <person name="Heiman D."/>
            <person name="Young S."/>
            <person name="Zeng Q."/>
            <person name="Abouelleil A."/>
            <person name="Aftuck L."/>
            <person name="Bessette D."/>
            <person name="Brown A."/>
            <person name="FitzGerald M."/>
            <person name="Lui A."/>
            <person name="Macdonald J.P."/>
            <person name="Priest M."/>
            <person name="Orbach M.J."/>
            <person name="Galgiani J.N."/>
            <person name="Kirkland T.N."/>
            <person name="Cole G.T."/>
            <person name="Birren B.W."/>
            <person name="Henn M.R."/>
            <person name="Taylor J.W."/>
            <person name="Rounsley S.D."/>
        </authorList>
    </citation>
    <scope>NUCLEOTIDE SEQUENCE [LARGE SCALE GENOMIC DNA]</scope>
    <source>
        <strain evidence="3">H538.4</strain>
    </source>
</reference>
<evidence type="ECO:0000256" key="1">
    <source>
        <dbReference type="SAM" id="MobiDB-lite"/>
    </source>
</evidence>
<organism evidence="2 3">
    <name type="scientific">Coccidioides immitis H538.4</name>
    <dbReference type="NCBI Taxonomy" id="396776"/>
    <lineage>
        <taxon>Eukaryota</taxon>
        <taxon>Fungi</taxon>
        <taxon>Dikarya</taxon>
        <taxon>Ascomycota</taxon>
        <taxon>Pezizomycotina</taxon>
        <taxon>Eurotiomycetes</taxon>
        <taxon>Eurotiomycetidae</taxon>
        <taxon>Onygenales</taxon>
        <taxon>Onygenaceae</taxon>
        <taxon>Coccidioides</taxon>
    </lineage>
</organism>
<dbReference type="EMBL" id="DS017003">
    <property type="protein sequence ID" value="KMU88155.1"/>
    <property type="molecule type" value="Genomic_DNA"/>
</dbReference>
<dbReference type="Proteomes" id="UP000054563">
    <property type="component" value="Unassembled WGS sequence"/>
</dbReference>
<dbReference type="AlphaFoldDB" id="A0A0J8RSI5"/>
<evidence type="ECO:0000313" key="3">
    <source>
        <dbReference type="Proteomes" id="UP000054563"/>
    </source>
</evidence>
<proteinExistence type="predicted"/>
<feature type="compositionally biased region" description="Basic and acidic residues" evidence="1">
    <location>
        <begin position="9"/>
        <end position="23"/>
    </location>
</feature>
<accession>A0A0J8RSI5</accession>
<gene>
    <name evidence="2" type="ORF">CIHG_05326</name>
</gene>
<feature type="region of interest" description="Disordered" evidence="1">
    <location>
        <begin position="1"/>
        <end position="57"/>
    </location>
</feature>